<feature type="domain" description="DUF7882" evidence="1">
    <location>
        <begin position="8"/>
        <end position="100"/>
    </location>
</feature>
<dbReference type="EMBL" id="PPXD01000019">
    <property type="protein sequence ID" value="POH64653.1"/>
    <property type="molecule type" value="Genomic_DNA"/>
</dbReference>
<dbReference type="Pfam" id="PF25355">
    <property type="entry name" value="DUF7882"/>
    <property type="match status" value="1"/>
</dbReference>
<accession>A0A2S3ZDX0</accession>
<evidence type="ECO:0000313" key="3">
    <source>
        <dbReference type="Proteomes" id="UP000237340"/>
    </source>
</evidence>
<evidence type="ECO:0000259" key="1">
    <source>
        <dbReference type="Pfam" id="PF25355"/>
    </source>
</evidence>
<dbReference type="AlphaFoldDB" id="A0A2S3ZDX0"/>
<sequence length="103" mass="11422">MGKDLSVGRFIYDSTLTVILDDLLLSHLQAVVGAKFRLQQSFYFSWGYPGKTGESRTTIWLTPGISVQFHYRTARAPALDRDRISTFLAQANSPSGLVLVIGD</sequence>
<name>A0A2S3ZDX0_9MICO</name>
<comment type="caution">
    <text evidence="2">The sequence shown here is derived from an EMBL/GenBank/DDBJ whole genome shotgun (WGS) entry which is preliminary data.</text>
</comment>
<organism evidence="2 3">
    <name type="scientific">Cryobacterium zongtaii</name>
    <dbReference type="NCBI Taxonomy" id="1259217"/>
    <lineage>
        <taxon>Bacteria</taxon>
        <taxon>Bacillati</taxon>
        <taxon>Actinomycetota</taxon>
        <taxon>Actinomycetes</taxon>
        <taxon>Micrococcales</taxon>
        <taxon>Microbacteriaceae</taxon>
        <taxon>Cryobacterium</taxon>
    </lineage>
</organism>
<evidence type="ECO:0000313" key="2">
    <source>
        <dbReference type="EMBL" id="POH64653.1"/>
    </source>
</evidence>
<proteinExistence type="predicted"/>
<reference evidence="2 3" key="1">
    <citation type="submission" date="2018-01" db="EMBL/GenBank/DDBJ databases">
        <title>Cryobacterium sp. nov., from glaciers in China.</title>
        <authorList>
            <person name="Liu Q."/>
            <person name="Xin Y.-H."/>
        </authorList>
    </citation>
    <scope>NUCLEOTIDE SEQUENCE [LARGE SCALE GENOMIC DNA]</scope>
    <source>
        <strain evidence="2 3">TMN-42</strain>
    </source>
</reference>
<keyword evidence="3" id="KW-1185">Reference proteome</keyword>
<gene>
    <name evidence="2" type="ORF">C3B61_12250</name>
</gene>
<keyword evidence="2" id="KW-0436">Ligase</keyword>
<dbReference type="RefSeq" id="WP_103460967.1">
    <property type="nucleotide sequence ID" value="NZ_PPXD01000019.1"/>
</dbReference>
<dbReference type="GO" id="GO:0016874">
    <property type="term" value="F:ligase activity"/>
    <property type="evidence" value="ECO:0007669"/>
    <property type="project" value="UniProtKB-KW"/>
</dbReference>
<dbReference type="InterPro" id="IPR057204">
    <property type="entry name" value="DUF7882"/>
</dbReference>
<protein>
    <submittedName>
        <fullName evidence="2">ATP-dependent DNA ligase</fullName>
    </submittedName>
</protein>
<dbReference type="Proteomes" id="UP000237340">
    <property type="component" value="Unassembled WGS sequence"/>
</dbReference>